<evidence type="ECO:0008006" key="4">
    <source>
        <dbReference type="Google" id="ProtNLM"/>
    </source>
</evidence>
<feature type="compositionally biased region" description="Low complexity" evidence="1">
    <location>
        <begin position="37"/>
        <end position="53"/>
    </location>
</feature>
<evidence type="ECO:0000313" key="3">
    <source>
        <dbReference type="Proteomes" id="UP001179952"/>
    </source>
</evidence>
<reference evidence="2" key="1">
    <citation type="journal article" date="2023" name="Nat. Commun.">
        <title>Diploid and tetraploid genomes of Acorus and the evolution of monocots.</title>
        <authorList>
            <person name="Ma L."/>
            <person name="Liu K.W."/>
            <person name="Li Z."/>
            <person name="Hsiao Y.Y."/>
            <person name="Qi Y."/>
            <person name="Fu T."/>
            <person name="Tang G.D."/>
            <person name="Zhang D."/>
            <person name="Sun W.H."/>
            <person name="Liu D.K."/>
            <person name="Li Y."/>
            <person name="Chen G.Z."/>
            <person name="Liu X.D."/>
            <person name="Liao X.Y."/>
            <person name="Jiang Y.T."/>
            <person name="Yu X."/>
            <person name="Hao Y."/>
            <person name="Huang J."/>
            <person name="Zhao X.W."/>
            <person name="Ke S."/>
            <person name="Chen Y.Y."/>
            <person name="Wu W.L."/>
            <person name="Hsu J.L."/>
            <person name="Lin Y.F."/>
            <person name="Huang M.D."/>
            <person name="Li C.Y."/>
            <person name="Huang L."/>
            <person name="Wang Z.W."/>
            <person name="Zhao X."/>
            <person name="Zhong W.Y."/>
            <person name="Peng D.H."/>
            <person name="Ahmad S."/>
            <person name="Lan S."/>
            <person name="Zhang J.S."/>
            <person name="Tsai W.C."/>
            <person name="Van de Peer Y."/>
            <person name="Liu Z.J."/>
        </authorList>
    </citation>
    <scope>NUCLEOTIDE SEQUENCE</scope>
    <source>
        <strain evidence="2">SCP</strain>
    </source>
</reference>
<reference evidence="2" key="2">
    <citation type="submission" date="2023-06" db="EMBL/GenBank/DDBJ databases">
        <authorList>
            <person name="Ma L."/>
            <person name="Liu K.-W."/>
            <person name="Li Z."/>
            <person name="Hsiao Y.-Y."/>
            <person name="Qi Y."/>
            <person name="Fu T."/>
            <person name="Tang G."/>
            <person name="Zhang D."/>
            <person name="Sun W.-H."/>
            <person name="Liu D.-K."/>
            <person name="Li Y."/>
            <person name="Chen G.-Z."/>
            <person name="Liu X.-D."/>
            <person name="Liao X.-Y."/>
            <person name="Jiang Y.-T."/>
            <person name="Yu X."/>
            <person name="Hao Y."/>
            <person name="Huang J."/>
            <person name="Zhao X.-W."/>
            <person name="Ke S."/>
            <person name="Chen Y.-Y."/>
            <person name="Wu W.-L."/>
            <person name="Hsu J.-L."/>
            <person name="Lin Y.-F."/>
            <person name="Huang M.-D."/>
            <person name="Li C.-Y."/>
            <person name="Huang L."/>
            <person name="Wang Z.-W."/>
            <person name="Zhao X."/>
            <person name="Zhong W.-Y."/>
            <person name="Peng D.-H."/>
            <person name="Ahmad S."/>
            <person name="Lan S."/>
            <person name="Zhang J.-S."/>
            <person name="Tsai W.-C."/>
            <person name="Van De Peer Y."/>
            <person name="Liu Z.-J."/>
        </authorList>
    </citation>
    <scope>NUCLEOTIDE SEQUENCE</scope>
    <source>
        <strain evidence="2">SCP</strain>
        <tissue evidence="2">Leaves</tissue>
    </source>
</reference>
<evidence type="ECO:0000256" key="1">
    <source>
        <dbReference type="SAM" id="MobiDB-lite"/>
    </source>
</evidence>
<gene>
    <name evidence="2" type="ORF">QJS04_geneDACA005344</name>
</gene>
<feature type="compositionally biased region" description="Acidic residues" evidence="1">
    <location>
        <begin position="14"/>
        <end position="29"/>
    </location>
</feature>
<sequence length="149" mass="17390">MVPRSMDSIYTCLSDDDDSCSSDDDDDDSCSYSRNHTPPTGSTPPTTDTPPTMYVPPAVIELEKKREQCPVFLDHLKNLDITWFSTLEDVKKKITLSEDQCCYLETEDKEHIIKKRLRYLEIIGEERLRSYCQELILEKIHVWVRLWGK</sequence>
<protein>
    <recommendedName>
        <fullName evidence="4">CARD domain-containing protein</fullName>
    </recommendedName>
</protein>
<dbReference type="AlphaFoldDB" id="A0AAV9B0N6"/>
<proteinExistence type="predicted"/>
<keyword evidence="3" id="KW-1185">Reference proteome</keyword>
<dbReference type="Proteomes" id="UP001179952">
    <property type="component" value="Unassembled WGS sequence"/>
</dbReference>
<organism evidence="2 3">
    <name type="scientific">Acorus gramineus</name>
    <name type="common">Dwarf sweet flag</name>
    <dbReference type="NCBI Taxonomy" id="55184"/>
    <lineage>
        <taxon>Eukaryota</taxon>
        <taxon>Viridiplantae</taxon>
        <taxon>Streptophyta</taxon>
        <taxon>Embryophyta</taxon>
        <taxon>Tracheophyta</taxon>
        <taxon>Spermatophyta</taxon>
        <taxon>Magnoliopsida</taxon>
        <taxon>Liliopsida</taxon>
        <taxon>Acoraceae</taxon>
        <taxon>Acorus</taxon>
    </lineage>
</organism>
<feature type="region of interest" description="Disordered" evidence="1">
    <location>
        <begin position="14"/>
        <end position="53"/>
    </location>
</feature>
<accession>A0AAV9B0N6</accession>
<evidence type="ECO:0000313" key="2">
    <source>
        <dbReference type="EMBL" id="KAK1269978.1"/>
    </source>
</evidence>
<dbReference type="EMBL" id="JAUJYN010000006">
    <property type="protein sequence ID" value="KAK1269978.1"/>
    <property type="molecule type" value="Genomic_DNA"/>
</dbReference>
<comment type="caution">
    <text evidence="2">The sequence shown here is derived from an EMBL/GenBank/DDBJ whole genome shotgun (WGS) entry which is preliminary data.</text>
</comment>
<name>A0AAV9B0N6_ACOGR</name>